<dbReference type="Proteomes" id="UP000677804">
    <property type="component" value="Chromosome"/>
</dbReference>
<feature type="region of interest" description="Disordered" evidence="1">
    <location>
        <begin position="23"/>
        <end position="58"/>
    </location>
</feature>
<dbReference type="EMBL" id="CP074405">
    <property type="protein sequence ID" value="QVI62174.1"/>
    <property type="molecule type" value="Genomic_DNA"/>
</dbReference>
<gene>
    <name evidence="3" type="ORF">KG103_17450</name>
</gene>
<proteinExistence type="predicted"/>
<feature type="chain" id="PRO_5046091535" description="Lipoprotein" evidence="2">
    <location>
        <begin position="24"/>
        <end position="199"/>
    </location>
</feature>
<evidence type="ECO:0000256" key="2">
    <source>
        <dbReference type="SAM" id="SignalP"/>
    </source>
</evidence>
<reference evidence="3 4" key="1">
    <citation type="submission" date="2021-05" db="EMBL/GenBank/DDBJ databases">
        <title>Novel species in genus Cellulomonas.</title>
        <authorList>
            <person name="Zhang G."/>
        </authorList>
    </citation>
    <scope>NUCLEOTIDE SEQUENCE [LARGE SCALE GENOMIC DNA]</scope>
    <source>
        <strain evidence="4">zg-ZUI222</strain>
    </source>
</reference>
<evidence type="ECO:0000313" key="3">
    <source>
        <dbReference type="EMBL" id="QVI62174.1"/>
    </source>
</evidence>
<dbReference type="RefSeq" id="WP_207339742.1">
    <property type="nucleotide sequence ID" value="NZ_CP074405.1"/>
</dbReference>
<organism evidence="3 4">
    <name type="scientific">Cellulomonas wangleii</name>
    <dbReference type="NCBI Taxonomy" id="2816956"/>
    <lineage>
        <taxon>Bacteria</taxon>
        <taxon>Bacillati</taxon>
        <taxon>Actinomycetota</taxon>
        <taxon>Actinomycetes</taxon>
        <taxon>Micrococcales</taxon>
        <taxon>Cellulomonadaceae</taxon>
        <taxon>Cellulomonas</taxon>
    </lineage>
</organism>
<evidence type="ECO:0000256" key="1">
    <source>
        <dbReference type="SAM" id="MobiDB-lite"/>
    </source>
</evidence>
<sequence>MGRVATVTVVVGMLALAGCTSQAVEPPGLTASPTPQASAEATPEPTPESSTQDMSDPELGIVFDDVPTLTGDEADVWNTVATYQVEYWRTMTTNTVSPAFAVIASADVQAVMERIATNNTADAVDIGGTFRTRVSDVTVTGDTATAAVCDDYRDATFADADGPDTPETAGFGYPRRETVQLQRLGDRWVIGTTAGEGSC</sequence>
<name>A0ABX8D446_9CELL</name>
<feature type="signal peptide" evidence="2">
    <location>
        <begin position="1"/>
        <end position="23"/>
    </location>
</feature>
<accession>A0ABX8D446</accession>
<evidence type="ECO:0000313" key="4">
    <source>
        <dbReference type="Proteomes" id="UP000677804"/>
    </source>
</evidence>
<dbReference type="PROSITE" id="PS51257">
    <property type="entry name" value="PROKAR_LIPOPROTEIN"/>
    <property type="match status" value="1"/>
</dbReference>
<keyword evidence="2" id="KW-0732">Signal</keyword>
<evidence type="ECO:0008006" key="5">
    <source>
        <dbReference type="Google" id="ProtNLM"/>
    </source>
</evidence>
<protein>
    <recommendedName>
        <fullName evidence="5">Lipoprotein</fullName>
    </recommendedName>
</protein>
<keyword evidence="4" id="KW-1185">Reference proteome</keyword>